<proteinExistence type="predicted"/>
<dbReference type="Proteomes" id="UP001530400">
    <property type="component" value="Unassembled WGS sequence"/>
</dbReference>
<dbReference type="AlphaFoldDB" id="A0ABD3N942"/>
<dbReference type="InterPro" id="IPR038459">
    <property type="entry name" value="MT_TRM10-typ_sf"/>
</dbReference>
<organism evidence="7 8">
    <name type="scientific">Cyclotella atomus</name>
    <dbReference type="NCBI Taxonomy" id="382360"/>
    <lineage>
        <taxon>Eukaryota</taxon>
        <taxon>Sar</taxon>
        <taxon>Stramenopiles</taxon>
        <taxon>Ochrophyta</taxon>
        <taxon>Bacillariophyta</taxon>
        <taxon>Coscinodiscophyceae</taxon>
        <taxon>Thalassiosirophycidae</taxon>
        <taxon>Stephanodiscales</taxon>
        <taxon>Stephanodiscaceae</taxon>
        <taxon>Cyclotella</taxon>
    </lineage>
</organism>
<dbReference type="InterPro" id="IPR028564">
    <property type="entry name" value="MT_TRM10-typ"/>
</dbReference>
<dbReference type="GO" id="GO:0008168">
    <property type="term" value="F:methyltransferase activity"/>
    <property type="evidence" value="ECO:0007669"/>
    <property type="project" value="UniProtKB-KW"/>
</dbReference>
<name>A0ABD3N942_9STRA</name>
<reference evidence="7 8" key="1">
    <citation type="submission" date="2024-10" db="EMBL/GenBank/DDBJ databases">
        <title>Updated reference genomes for cyclostephanoid diatoms.</title>
        <authorList>
            <person name="Roberts W.R."/>
            <person name="Alverson A.J."/>
        </authorList>
    </citation>
    <scope>NUCLEOTIDE SEQUENCE [LARGE SCALE GENOMIC DNA]</scope>
    <source>
        <strain evidence="7 8">AJA010-31</strain>
    </source>
</reference>
<dbReference type="Gene3D" id="3.40.1280.30">
    <property type="match status" value="1"/>
</dbReference>
<feature type="domain" description="SAM-dependent MTase TRM10-type" evidence="6">
    <location>
        <begin position="1"/>
        <end position="249"/>
    </location>
</feature>
<dbReference type="GO" id="GO:0032259">
    <property type="term" value="P:methylation"/>
    <property type="evidence" value="ECO:0007669"/>
    <property type="project" value="UniProtKB-KW"/>
</dbReference>
<dbReference type="PANTHER" id="PTHR13563:SF13">
    <property type="entry name" value="TRNA METHYLTRANSFERASE 10 HOMOLOG A"/>
    <property type="match status" value="1"/>
</dbReference>
<evidence type="ECO:0000313" key="7">
    <source>
        <dbReference type="EMBL" id="KAL3772584.1"/>
    </source>
</evidence>
<dbReference type="InterPro" id="IPR007356">
    <property type="entry name" value="tRNA_m1G_MeTrfase_euk"/>
</dbReference>
<gene>
    <name evidence="7" type="ORF">ACHAWO_003639</name>
</gene>
<evidence type="ECO:0000256" key="3">
    <source>
        <dbReference type="ARBA" id="ARBA00022679"/>
    </source>
</evidence>
<evidence type="ECO:0000313" key="8">
    <source>
        <dbReference type="Proteomes" id="UP001530400"/>
    </source>
</evidence>
<comment type="caution">
    <text evidence="7">The sequence shown here is derived from an EMBL/GenBank/DDBJ whole genome shotgun (WGS) entry which is preliminary data.</text>
</comment>
<evidence type="ECO:0000256" key="5">
    <source>
        <dbReference type="ARBA" id="ARBA00048434"/>
    </source>
</evidence>
<evidence type="ECO:0000256" key="2">
    <source>
        <dbReference type="ARBA" id="ARBA00022603"/>
    </source>
</evidence>
<sequence length="274" mass="31435">MTNDGSNEVHCGALGKLSLHDETTANPNDSSLETKPNIILCDAWYGFPQQTRPRKERICAVSRQLVNFLQWRQCAKFGPEQCQVHLLGSEEDVTSVQQRIAYIIDKEDTSGKCIGQIHYKSNVDIHDAIQQWRNTYSTNDEVVYLSPDASEALSPTAPPPRVVIVGMLIDRRITSDRSRKRAEEYLNLRAVKLPLNELNVKEMCSEEPLNVDTVMELMQRWWTNCDKLEEIHNARKSDKMYVDPSKYREGFVKAAAFAIKSHRDRHPNRPIHKS</sequence>
<keyword evidence="8" id="KW-1185">Reference proteome</keyword>
<dbReference type="PANTHER" id="PTHR13563">
    <property type="entry name" value="TRNA (GUANINE-9-) METHYLTRANSFERASE"/>
    <property type="match status" value="1"/>
</dbReference>
<dbReference type="PROSITE" id="PS51675">
    <property type="entry name" value="SAM_MT_TRM10"/>
    <property type="match status" value="1"/>
</dbReference>
<evidence type="ECO:0000259" key="6">
    <source>
        <dbReference type="PROSITE" id="PS51675"/>
    </source>
</evidence>
<comment type="catalytic activity">
    <reaction evidence="5">
        <text>guanosine(9) in tRNA + S-adenosyl-L-methionine = N(1)-methylguanosine(9) in tRNA + S-adenosyl-L-homocysteine + H(+)</text>
        <dbReference type="Rhea" id="RHEA:43156"/>
        <dbReference type="Rhea" id="RHEA-COMP:10367"/>
        <dbReference type="Rhea" id="RHEA-COMP:10368"/>
        <dbReference type="ChEBI" id="CHEBI:15378"/>
        <dbReference type="ChEBI" id="CHEBI:57856"/>
        <dbReference type="ChEBI" id="CHEBI:59789"/>
        <dbReference type="ChEBI" id="CHEBI:73542"/>
        <dbReference type="ChEBI" id="CHEBI:74269"/>
        <dbReference type="EC" id="2.1.1.221"/>
    </reaction>
</comment>
<keyword evidence="2" id="KW-0489">Methyltransferase</keyword>
<protein>
    <recommendedName>
        <fullName evidence="1">tRNA (guanine(9)-N(1))-methyltransferase</fullName>
        <ecNumber evidence="1">2.1.1.221</ecNumber>
    </recommendedName>
</protein>
<keyword evidence="3" id="KW-0808">Transferase</keyword>
<dbReference type="EMBL" id="JALLPJ020001264">
    <property type="protein sequence ID" value="KAL3772584.1"/>
    <property type="molecule type" value="Genomic_DNA"/>
</dbReference>
<evidence type="ECO:0000256" key="1">
    <source>
        <dbReference type="ARBA" id="ARBA00012797"/>
    </source>
</evidence>
<keyword evidence="4" id="KW-0949">S-adenosyl-L-methionine</keyword>
<accession>A0ABD3N942</accession>
<dbReference type="EC" id="2.1.1.221" evidence="1"/>
<evidence type="ECO:0000256" key="4">
    <source>
        <dbReference type="ARBA" id="ARBA00022691"/>
    </source>
</evidence>